<feature type="signal peptide" evidence="1">
    <location>
        <begin position="1"/>
        <end position="20"/>
    </location>
</feature>
<accession>A0A371AWM5</accession>
<keyword evidence="1" id="KW-0732">Signal</keyword>
<comment type="caution">
    <text evidence="3">The sequence shown here is derived from an EMBL/GenBank/DDBJ whole genome shotgun (WGS) entry which is preliminary data.</text>
</comment>
<protein>
    <recommendedName>
        <fullName evidence="2">GerMN domain-containing protein</fullName>
    </recommendedName>
</protein>
<gene>
    <name evidence="3" type="ORF">DWV06_06730</name>
</gene>
<organism evidence="3 4">
    <name type="scientific">Anaerosacchariphilus polymeriproducens</name>
    <dbReference type="NCBI Taxonomy" id="1812858"/>
    <lineage>
        <taxon>Bacteria</taxon>
        <taxon>Bacillati</taxon>
        <taxon>Bacillota</taxon>
        <taxon>Clostridia</taxon>
        <taxon>Lachnospirales</taxon>
        <taxon>Lachnospiraceae</taxon>
        <taxon>Anaerosacchariphilus</taxon>
    </lineage>
</organism>
<dbReference type="PROSITE" id="PS51257">
    <property type="entry name" value="PROKAR_LIPOPROTEIN"/>
    <property type="match status" value="1"/>
</dbReference>
<dbReference type="AlphaFoldDB" id="A0A371AWM5"/>
<feature type="domain" description="GerMN" evidence="2">
    <location>
        <begin position="201"/>
        <end position="287"/>
    </location>
</feature>
<dbReference type="OrthoDB" id="9809406at2"/>
<evidence type="ECO:0000313" key="4">
    <source>
        <dbReference type="Proteomes" id="UP000255036"/>
    </source>
</evidence>
<dbReference type="SMART" id="SM00909">
    <property type="entry name" value="Germane"/>
    <property type="match status" value="2"/>
</dbReference>
<keyword evidence="4" id="KW-1185">Reference proteome</keyword>
<sequence>MKKFNKIMILFILISISCIACKNQKTEKAGAIDIYYINNQISGLVPYEHVLKGKSQEEKLKEVIKMIQDDPVSIDCKRAFTENIKIVDYILDNNRLEITFNDAYLGMETTREVLCRASIVKTVTQLDFVQYVVFKVQDAPLTDYKGNPIGVMTKDSFIDNTKEQINSVQAATLKLYFSNKKGDQLIEEIQDVHYSSNMPIEKVVVQQLIAGPAGDNGYQSISPDTKIISISQKDGVCYVDFNEKFLEGIDGVSKEIGVYSVVNSLSEVPGINKVQISINGDTKVSISDKIKLNNMLERNLDLIESKDSIKNEVELP</sequence>
<evidence type="ECO:0000259" key="2">
    <source>
        <dbReference type="SMART" id="SM00909"/>
    </source>
</evidence>
<feature type="chain" id="PRO_5039342101" description="GerMN domain-containing protein" evidence="1">
    <location>
        <begin position="21"/>
        <end position="316"/>
    </location>
</feature>
<evidence type="ECO:0000313" key="3">
    <source>
        <dbReference type="EMBL" id="RDU23984.1"/>
    </source>
</evidence>
<evidence type="ECO:0000256" key="1">
    <source>
        <dbReference type="SAM" id="SignalP"/>
    </source>
</evidence>
<name>A0A371AWM5_9FIRM</name>
<dbReference type="EMBL" id="QRCT01000016">
    <property type="protein sequence ID" value="RDU23984.1"/>
    <property type="molecule type" value="Genomic_DNA"/>
</dbReference>
<proteinExistence type="predicted"/>
<dbReference type="Pfam" id="PF10646">
    <property type="entry name" value="Germane"/>
    <property type="match status" value="2"/>
</dbReference>
<dbReference type="RefSeq" id="WP_115481418.1">
    <property type="nucleotide sequence ID" value="NZ_QRCT01000016.1"/>
</dbReference>
<dbReference type="Proteomes" id="UP000255036">
    <property type="component" value="Unassembled WGS sequence"/>
</dbReference>
<dbReference type="InterPro" id="IPR019606">
    <property type="entry name" value="GerMN"/>
</dbReference>
<feature type="domain" description="GerMN" evidence="2">
    <location>
        <begin position="60"/>
        <end position="145"/>
    </location>
</feature>
<reference evidence="3 4" key="1">
    <citation type="submission" date="2018-07" db="EMBL/GenBank/DDBJ databases">
        <title>Anaerosacharophilus polymeroproducens gen. nov. sp. nov., an anaerobic bacterium isolated from salt field.</title>
        <authorList>
            <person name="Kim W."/>
            <person name="Yang S.-H."/>
            <person name="Oh J."/>
            <person name="Lee J.-H."/>
            <person name="Kwon K.K."/>
        </authorList>
    </citation>
    <scope>NUCLEOTIDE SEQUENCE [LARGE SCALE GENOMIC DNA]</scope>
    <source>
        <strain evidence="3 4">MCWD5</strain>
    </source>
</reference>